<reference evidence="1 2" key="1">
    <citation type="submission" date="2019-09" db="EMBL/GenBank/DDBJ databases">
        <title>Whole genome shotgun sequencing (WGS) of Ellagibacter isourolithinifaciens DSM 104140(T) and Adlercreutzia muris DSM 29508(T).</title>
        <authorList>
            <person name="Stoll D.A."/>
            <person name="Danylec N."/>
            <person name="Huch M."/>
        </authorList>
    </citation>
    <scope>NUCLEOTIDE SEQUENCE [LARGE SCALE GENOMIC DNA]</scope>
    <source>
        <strain evidence="1 2">DSM 29508</strain>
    </source>
</reference>
<name>A0A7C8BT23_9ACTN</name>
<evidence type="ECO:0008006" key="3">
    <source>
        <dbReference type="Google" id="ProtNLM"/>
    </source>
</evidence>
<accession>A0A7C8BT23</accession>
<proteinExistence type="predicted"/>
<dbReference type="RefSeq" id="WP_151429495.1">
    <property type="nucleotide sequence ID" value="NZ_JANJZI010000004.1"/>
</dbReference>
<comment type="caution">
    <text evidence="1">The sequence shown here is derived from an EMBL/GenBank/DDBJ whole genome shotgun (WGS) entry which is preliminary data.</text>
</comment>
<keyword evidence="2" id="KW-1185">Reference proteome</keyword>
<protein>
    <recommendedName>
        <fullName evidence="3">Amidophosphoribosyltransferase</fullName>
    </recommendedName>
</protein>
<sequence length="187" mass="21041">MSKLILEIKNSFLESTEQQVRRVCDEISSIVSADLDKLVQRDDRFKKDRPVVMAVPRSKPDGCWHASQLQFRVALSLAIKKSRLVVKGGSEKWIIDAVDWIQRVAETKTTHKRRIADGKNNGPDPYPGITRDTCQIRKSVRGRPIILVDDIYTADVGIDEDCAQFLLDNGASSVLLYTLGKTTMPEN</sequence>
<dbReference type="AlphaFoldDB" id="A0A7C8BT23"/>
<evidence type="ECO:0000313" key="1">
    <source>
        <dbReference type="EMBL" id="KAB1651512.1"/>
    </source>
</evidence>
<dbReference type="Proteomes" id="UP000479639">
    <property type="component" value="Unassembled WGS sequence"/>
</dbReference>
<evidence type="ECO:0000313" key="2">
    <source>
        <dbReference type="Proteomes" id="UP000479639"/>
    </source>
</evidence>
<gene>
    <name evidence="1" type="ORF">F8D48_00325</name>
</gene>
<dbReference type="EMBL" id="WAJS01000001">
    <property type="protein sequence ID" value="KAB1651512.1"/>
    <property type="molecule type" value="Genomic_DNA"/>
</dbReference>
<organism evidence="1 2">
    <name type="scientific">Adlercreutzia muris</name>
    <dbReference type="NCBI Taxonomy" id="1796610"/>
    <lineage>
        <taxon>Bacteria</taxon>
        <taxon>Bacillati</taxon>
        <taxon>Actinomycetota</taxon>
        <taxon>Coriobacteriia</taxon>
        <taxon>Eggerthellales</taxon>
        <taxon>Eggerthellaceae</taxon>
        <taxon>Adlercreutzia</taxon>
    </lineage>
</organism>